<comment type="caution">
    <text evidence="2">The sequence shown here is derived from an EMBL/GenBank/DDBJ whole genome shotgun (WGS) entry which is preliminary data.</text>
</comment>
<dbReference type="InterPro" id="IPR056072">
    <property type="entry name" value="SNTX_MACPF/CDC-like_dom"/>
</dbReference>
<dbReference type="Proteomes" id="UP000830375">
    <property type="component" value="Unassembled WGS sequence"/>
</dbReference>
<accession>A0ABQ8L0A3</accession>
<keyword evidence="3" id="KW-1185">Reference proteome</keyword>
<feature type="domain" description="SNTX MACPF/CDC-like" evidence="1">
    <location>
        <begin position="4"/>
        <end position="147"/>
    </location>
</feature>
<name>A0ABQ8L0A3_LABRO</name>
<dbReference type="PANTHER" id="PTHR31594:SF11">
    <property type="entry name" value="NEOVERRUCOTOXIN SUBUNIT ALPHA-LIKE ISOFORM X1-RELATED"/>
    <property type="match status" value="1"/>
</dbReference>
<sequence length="150" mass="16702">MEVAALGRPLFPGMLYDRRNDSFIPGVTLWDKKSLSEDLDSHPQPQTNVKFSGSDSLSNKFSLLDVSASLKTSFLAGLMEVGGSGKFLHDTKSSKQQSRVTMFYSETTRYEQLTMSQLGRFTYPEVFDQKTATHVVVAVLYGAQAIMVFD</sequence>
<gene>
    <name evidence="2" type="ORF">H4Q32_028371</name>
</gene>
<reference evidence="2 3" key="1">
    <citation type="submission" date="2022-01" db="EMBL/GenBank/DDBJ databases">
        <title>A high-quality chromosome-level genome assembly of rohu carp, Labeo rohita.</title>
        <authorList>
            <person name="Arick M.A. II"/>
            <person name="Hsu C.-Y."/>
            <person name="Magbanua Z."/>
            <person name="Pechanova O."/>
            <person name="Grover C."/>
            <person name="Miller E."/>
            <person name="Thrash A."/>
            <person name="Ezzel L."/>
            <person name="Alam S."/>
            <person name="Benzie J."/>
            <person name="Hamilton M."/>
            <person name="Karsi A."/>
            <person name="Lawrence M.L."/>
            <person name="Peterson D.G."/>
        </authorList>
    </citation>
    <scope>NUCLEOTIDE SEQUENCE [LARGE SCALE GENOMIC DNA]</scope>
    <source>
        <strain evidence="3">BAU-BD-2019</strain>
        <tissue evidence="2">Blood</tissue>
    </source>
</reference>
<evidence type="ECO:0000313" key="2">
    <source>
        <dbReference type="EMBL" id="KAI2644154.1"/>
    </source>
</evidence>
<dbReference type="EMBL" id="JACTAM010002617">
    <property type="protein sequence ID" value="KAI2644154.1"/>
    <property type="molecule type" value="Genomic_DNA"/>
</dbReference>
<organism evidence="2 3">
    <name type="scientific">Labeo rohita</name>
    <name type="common">Indian major carp</name>
    <name type="synonym">Cyprinus rohita</name>
    <dbReference type="NCBI Taxonomy" id="84645"/>
    <lineage>
        <taxon>Eukaryota</taxon>
        <taxon>Metazoa</taxon>
        <taxon>Chordata</taxon>
        <taxon>Craniata</taxon>
        <taxon>Vertebrata</taxon>
        <taxon>Euteleostomi</taxon>
        <taxon>Actinopterygii</taxon>
        <taxon>Neopterygii</taxon>
        <taxon>Teleostei</taxon>
        <taxon>Ostariophysi</taxon>
        <taxon>Cypriniformes</taxon>
        <taxon>Cyprinidae</taxon>
        <taxon>Labeoninae</taxon>
        <taxon>Labeonini</taxon>
        <taxon>Labeo</taxon>
    </lineage>
</organism>
<dbReference type="Pfam" id="PF24674">
    <property type="entry name" value="MACPF_SNTX"/>
    <property type="match status" value="1"/>
</dbReference>
<dbReference type="InterPro" id="IPR052090">
    <property type="entry name" value="Cytolytic_pore-forming_toxin"/>
</dbReference>
<evidence type="ECO:0000313" key="3">
    <source>
        <dbReference type="Proteomes" id="UP000830375"/>
    </source>
</evidence>
<evidence type="ECO:0000259" key="1">
    <source>
        <dbReference type="Pfam" id="PF24674"/>
    </source>
</evidence>
<dbReference type="PANTHER" id="PTHR31594">
    <property type="entry name" value="AIG1-TYPE G DOMAIN-CONTAINING PROTEIN"/>
    <property type="match status" value="1"/>
</dbReference>
<proteinExistence type="predicted"/>
<protein>
    <submittedName>
        <fullName evidence="2">Neoverrucotoxin subunit beta</fullName>
    </submittedName>
</protein>